<name>A0A6P1YBJ6_9FIRM</name>
<gene>
    <name evidence="1" type="ORF">G3A45_01415</name>
</gene>
<proteinExistence type="predicted"/>
<evidence type="ECO:0000313" key="1">
    <source>
        <dbReference type="EMBL" id="QIB26083.1"/>
    </source>
</evidence>
<dbReference type="RefSeq" id="WP_163234263.1">
    <property type="nucleotide sequence ID" value="NZ_CP048617.1"/>
</dbReference>
<dbReference type="EMBL" id="CP048617">
    <property type="protein sequence ID" value="QIB26083.1"/>
    <property type="molecule type" value="Genomic_DNA"/>
</dbReference>
<sequence>MYFKNEHDLQLDLAKHLREVGYLTYTEIEIKGGRGGRADVIAIKPSYANKDCRIYEVKNNRSTFNNDSKYEKYFDVCHRMYIACPSGMIKKDELPPKIGLIVRNENGWHVVKAARRNNPKDFNIDFVLSLLYRGYEETLVQRRLRDKIIAEENFSLKKQAYKIGYEIARRLDKDRETEVEDWVIKCNELFKKYLDVDINYKRLPSLYELEYILSSISHLAKDIQYIKKIGEYLRSLDLPEEPEDKSIKWKYRKKLREEAMEFKKEA</sequence>
<dbReference type="Pfam" id="PF06319">
    <property type="entry name" value="MmcB-like"/>
    <property type="match status" value="1"/>
</dbReference>
<dbReference type="Proteomes" id="UP000464452">
    <property type="component" value="Chromosome"/>
</dbReference>
<evidence type="ECO:0000313" key="2">
    <source>
        <dbReference type="Proteomes" id="UP000464452"/>
    </source>
</evidence>
<dbReference type="KEGG" id="cazo:G3A45_01415"/>
<dbReference type="AlphaFoldDB" id="A0A6P1YBJ6"/>
<organism evidence="1 2">
    <name type="scientific">Caloranaerobacter azorensis</name>
    <dbReference type="NCBI Taxonomy" id="116090"/>
    <lineage>
        <taxon>Bacteria</taxon>
        <taxon>Bacillati</taxon>
        <taxon>Bacillota</taxon>
        <taxon>Tissierellia</taxon>
        <taxon>Tissierellales</taxon>
        <taxon>Thermohalobacteraceae</taxon>
        <taxon>Caloranaerobacter</taxon>
    </lineage>
</organism>
<reference evidence="1 2" key="1">
    <citation type="submission" date="2020-02" db="EMBL/GenBank/DDBJ databases">
        <title>Thermophilic hydrogen producing bacteria, Caloranaerobacter azorensis.</title>
        <authorList>
            <person name="Baek K."/>
        </authorList>
    </citation>
    <scope>NUCLEOTIDE SEQUENCE [LARGE SCALE GENOMIC DNA]</scope>
    <source>
        <strain evidence="1 2">T3-1</strain>
    </source>
</reference>
<dbReference type="InterPro" id="IPR009394">
    <property type="entry name" value="MmcB-like"/>
</dbReference>
<accession>A0A6P1YBJ6</accession>
<protein>
    <submittedName>
        <fullName evidence="1">MmcB family DNA repair protein</fullName>
    </submittedName>
</protein>